<keyword evidence="4" id="KW-0378">Hydrolase</keyword>
<dbReference type="CDD" id="cd09008">
    <property type="entry name" value="MTAN"/>
    <property type="match status" value="1"/>
</dbReference>
<dbReference type="InterPro" id="IPR035994">
    <property type="entry name" value="Nucleoside_phosphorylase_sf"/>
</dbReference>
<keyword evidence="5" id="KW-0486">Methionine biosynthesis</keyword>
<dbReference type="EMBL" id="BTPD01000002">
    <property type="protein sequence ID" value="GMQ27991.1"/>
    <property type="molecule type" value="Genomic_DNA"/>
</dbReference>
<feature type="domain" description="Nucleoside phosphorylase" evidence="6">
    <location>
        <begin position="23"/>
        <end position="261"/>
    </location>
</feature>
<dbReference type="InterPro" id="IPR010049">
    <property type="entry name" value="MTA_SAH_Nsdase"/>
</dbReference>
<organism evidence="7 8">
    <name type="scientific">Algoriphagus confluentis</name>
    <dbReference type="NCBI Taxonomy" id="1697556"/>
    <lineage>
        <taxon>Bacteria</taxon>
        <taxon>Pseudomonadati</taxon>
        <taxon>Bacteroidota</taxon>
        <taxon>Cytophagia</taxon>
        <taxon>Cytophagales</taxon>
        <taxon>Cyclobacteriaceae</taxon>
        <taxon>Algoriphagus</taxon>
    </lineage>
</organism>
<keyword evidence="3" id="KW-0028">Amino-acid biosynthesis</keyword>
<dbReference type="PANTHER" id="PTHR46832">
    <property type="entry name" value="5'-METHYLTHIOADENOSINE/S-ADENOSYLHOMOCYSTEINE NUCLEOSIDASE"/>
    <property type="match status" value="1"/>
</dbReference>
<protein>
    <recommendedName>
        <fullName evidence="2">adenosylhomocysteine nucleosidase</fullName>
        <ecNumber evidence="2">3.2.2.9</ecNumber>
    </recommendedName>
</protein>
<dbReference type="Gene3D" id="3.40.50.1580">
    <property type="entry name" value="Nucleoside phosphorylase domain"/>
    <property type="match status" value="1"/>
</dbReference>
<proteinExistence type="predicted"/>
<accession>A0ABQ6PK26</accession>
<dbReference type="SUPFAM" id="SSF53167">
    <property type="entry name" value="Purine and uridine phosphorylases"/>
    <property type="match status" value="1"/>
</dbReference>
<evidence type="ECO:0000313" key="8">
    <source>
        <dbReference type="Proteomes" id="UP001338309"/>
    </source>
</evidence>
<sequence length="264" mass="28661">MDLKKLTFTLIFCLVLVEIQAQRIAIMGALDEEIAILKEEMGKYKTQNKGGIDFFLGKLRGQKVVLLKAGVGKVNASYSTAVLTENYRPKTLIFTGVAGGLAPDAMPGDIVIGEQLVQYDFGQIDSTGFQVSPFRRLSGGNHQELFIQADSELAKKAKTAADQSELEPVSGRKPRVFQGIIATGDVFVSSDQKARELYDEFGALATEMEGAAIAHICRTLEIPFVIIRSCSDNANNHARVNFNSFVGPASANSARIVLGILEQM</sequence>
<evidence type="ECO:0000259" key="6">
    <source>
        <dbReference type="Pfam" id="PF01048"/>
    </source>
</evidence>
<evidence type="ECO:0000256" key="5">
    <source>
        <dbReference type="ARBA" id="ARBA00023167"/>
    </source>
</evidence>
<evidence type="ECO:0000256" key="4">
    <source>
        <dbReference type="ARBA" id="ARBA00022801"/>
    </source>
</evidence>
<evidence type="ECO:0000256" key="3">
    <source>
        <dbReference type="ARBA" id="ARBA00022605"/>
    </source>
</evidence>
<dbReference type="Proteomes" id="UP001338309">
    <property type="component" value="Unassembled WGS sequence"/>
</dbReference>
<dbReference type="Pfam" id="PF01048">
    <property type="entry name" value="PNP_UDP_1"/>
    <property type="match status" value="1"/>
</dbReference>
<evidence type="ECO:0000313" key="7">
    <source>
        <dbReference type="EMBL" id="GMQ27991.1"/>
    </source>
</evidence>
<dbReference type="RefSeq" id="WP_338222791.1">
    <property type="nucleotide sequence ID" value="NZ_BTPD01000002.1"/>
</dbReference>
<evidence type="ECO:0000256" key="2">
    <source>
        <dbReference type="ARBA" id="ARBA00011974"/>
    </source>
</evidence>
<dbReference type="PANTHER" id="PTHR46832:SF1">
    <property type="entry name" value="5'-METHYLTHIOADENOSINE_S-ADENOSYLHOMOCYSTEINE NUCLEOSIDASE"/>
    <property type="match status" value="1"/>
</dbReference>
<evidence type="ECO:0000256" key="1">
    <source>
        <dbReference type="ARBA" id="ARBA00004945"/>
    </source>
</evidence>
<gene>
    <name evidence="7" type="ORF">Aconfl_06340</name>
</gene>
<reference evidence="7 8" key="1">
    <citation type="submission" date="2023-08" db="EMBL/GenBank/DDBJ databases">
        <title>Draft genome sequence of Algoriphagus confluentis.</title>
        <authorList>
            <person name="Takatani N."/>
            <person name="Hosokawa M."/>
            <person name="Sawabe T."/>
        </authorList>
    </citation>
    <scope>NUCLEOTIDE SEQUENCE [LARGE SCALE GENOMIC DNA]</scope>
    <source>
        <strain evidence="7 8">NBRC 111222</strain>
    </source>
</reference>
<name>A0ABQ6PK26_9BACT</name>
<dbReference type="NCBIfam" id="TIGR01704">
    <property type="entry name" value="MTA_SAH-Nsdase"/>
    <property type="match status" value="1"/>
</dbReference>
<dbReference type="InterPro" id="IPR000845">
    <property type="entry name" value="Nucleoside_phosphorylase_d"/>
</dbReference>
<comment type="pathway">
    <text evidence="1">Amino-acid biosynthesis; L-methionine biosynthesis via salvage pathway; S-methyl-5-thio-alpha-D-ribose 1-phosphate from S-methyl-5'-thioadenosine (hydrolase route): step 1/2.</text>
</comment>
<keyword evidence="8" id="KW-1185">Reference proteome</keyword>
<dbReference type="NCBIfam" id="NF004079">
    <property type="entry name" value="PRK05584.1"/>
    <property type="match status" value="1"/>
</dbReference>
<dbReference type="EC" id="3.2.2.9" evidence="2"/>
<comment type="caution">
    <text evidence="7">The sequence shown here is derived from an EMBL/GenBank/DDBJ whole genome shotgun (WGS) entry which is preliminary data.</text>
</comment>